<protein>
    <submittedName>
        <fullName evidence="1 2">Uncharacterized protein</fullName>
    </submittedName>
</protein>
<evidence type="ECO:0000313" key="1">
    <source>
        <dbReference type="EMBL" id="PNR43479.1"/>
    </source>
</evidence>
<dbReference type="EnsemblPlants" id="Pp3c12_5600V3.1">
    <property type="protein sequence ID" value="Pp3c12_5600V3.1"/>
    <property type="gene ID" value="Pp3c12_5600"/>
</dbReference>
<dbReference type="EMBL" id="ABEU02000012">
    <property type="protein sequence ID" value="PNR43479.1"/>
    <property type="molecule type" value="Genomic_DNA"/>
</dbReference>
<evidence type="ECO:0000313" key="2">
    <source>
        <dbReference type="EnsemblPlants" id="Pp3c12_5600V3.1"/>
    </source>
</evidence>
<dbReference type="PaxDb" id="3218-PP1S56_34V6.1"/>
<reference evidence="1 3" key="2">
    <citation type="journal article" date="2018" name="Plant J.">
        <title>The Physcomitrella patens chromosome-scale assembly reveals moss genome structure and evolution.</title>
        <authorList>
            <person name="Lang D."/>
            <person name="Ullrich K.K."/>
            <person name="Murat F."/>
            <person name="Fuchs J."/>
            <person name="Jenkins J."/>
            <person name="Haas F.B."/>
            <person name="Piednoel M."/>
            <person name="Gundlach H."/>
            <person name="Van Bel M."/>
            <person name="Meyberg R."/>
            <person name="Vives C."/>
            <person name="Morata J."/>
            <person name="Symeonidi A."/>
            <person name="Hiss M."/>
            <person name="Muchero W."/>
            <person name="Kamisugi Y."/>
            <person name="Saleh O."/>
            <person name="Blanc G."/>
            <person name="Decker E.L."/>
            <person name="van Gessel N."/>
            <person name="Grimwood J."/>
            <person name="Hayes R.D."/>
            <person name="Graham S.W."/>
            <person name="Gunter L.E."/>
            <person name="McDaniel S.F."/>
            <person name="Hoernstein S.N.W."/>
            <person name="Larsson A."/>
            <person name="Li F.W."/>
            <person name="Perroud P.F."/>
            <person name="Phillips J."/>
            <person name="Ranjan P."/>
            <person name="Rokshar D.S."/>
            <person name="Rothfels C.J."/>
            <person name="Schneider L."/>
            <person name="Shu S."/>
            <person name="Stevenson D.W."/>
            <person name="Thummler F."/>
            <person name="Tillich M."/>
            <person name="Villarreal Aguilar J.C."/>
            <person name="Widiez T."/>
            <person name="Wong G.K."/>
            <person name="Wymore A."/>
            <person name="Zhang Y."/>
            <person name="Zimmer A.D."/>
            <person name="Quatrano R.S."/>
            <person name="Mayer K.F.X."/>
            <person name="Goodstein D."/>
            <person name="Casacuberta J.M."/>
            <person name="Vandepoele K."/>
            <person name="Reski R."/>
            <person name="Cuming A.C."/>
            <person name="Tuskan G.A."/>
            <person name="Maumus F."/>
            <person name="Salse J."/>
            <person name="Schmutz J."/>
            <person name="Rensing S.A."/>
        </authorList>
    </citation>
    <scope>NUCLEOTIDE SEQUENCE [LARGE SCALE GENOMIC DNA]</scope>
    <source>
        <strain evidence="2 3">cv. Gransden 2004</strain>
    </source>
</reference>
<reference evidence="2" key="3">
    <citation type="submission" date="2020-12" db="UniProtKB">
        <authorList>
            <consortium name="EnsemblPlants"/>
        </authorList>
    </citation>
    <scope>IDENTIFICATION</scope>
</reference>
<organism evidence="1">
    <name type="scientific">Physcomitrium patens</name>
    <name type="common">Spreading-leaved earth moss</name>
    <name type="synonym">Physcomitrella patens</name>
    <dbReference type="NCBI Taxonomy" id="3218"/>
    <lineage>
        <taxon>Eukaryota</taxon>
        <taxon>Viridiplantae</taxon>
        <taxon>Streptophyta</taxon>
        <taxon>Embryophyta</taxon>
        <taxon>Bryophyta</taxon>
        <taxon>Bryophytina</taxon>
        <taxon>Bryopsida</taxon>
        <taxon>Funariidae</taxon>
        <taxon>Funariales</taxon>
        <taxon>Funariaceae</taxon>
        <taxon>Physcomitrium</taxon>
    </lineage>
</organism>
<evidence type="ECO:0000313" key="3">
    <source>
        <dbReference type="Proteomes" id="UP000006727"/>
    </source>
</evidence>
<dbReference type="Proteomes" id="UP000006727">
    <property type="component" value="Chromosome 12"/>
</dbReference>
<dbReference type="InParanoid" id="A0A2K1JPL0"/>
<sequence length="35" mass="3965">MKQAYKQMGCLRKISGTIVIAKSSMRHMQSIVPNQ</sequence>
<name>A0A2K1JPL0_PHYPA</name>
<gene>
    <name evidence="1" type="ORF">PHYPA_015860</name>
</gene>
<reference evidence="1 3" key="1">
    <citation type="journal article" date="2008" name="Science">
        <title>The Physcomitrella genome reveals evolutionary insights into the conquest of land by plants.</title>
        <authorList>
            <person name="Rensing S."/>
            <person name="Lang D."/>
            <person name="Zimmer A."/>
            <person name="Terry A."/>
            <person name="Salamov A."/>
            <person name="Shapiro H."/>
            <person name="Nishiyama T."/>
            <person name="Perroud P.-F."/>
            <person name="Lindquist E."/>
            <person name="Kamisugi Y."/>
            <person name="Tanahashi T."/>
            <person name="Sakakibara K."/>
            <person name="Fujita T."/>
            <person name="Oishi K."/>
            <person name="Shin-I T."/>
            <person name="Kuroki Y."/>
            <person name="Toyoda A."/>
            <person name="Suzuki Y."/>
            <person name="Hashimoto A."/>
            <person name="Yamaguchi K."/>
            <person name="Sugano A."/>
            <person name="Kohara Y."/>
            <person name="Fujiyama A."/>
            <person name="Anterola A."/>
            <person name="Aoki S."/>
            <person name="Ashton N."/>
            <person name="Barbazuk W.B."/>
            <person name="Barker E."/>
            <person name="Bennetzen J."/>
            <person name="Bezanilla M."/>
            <person name="Blankenship R."/>
            <person name="Cho S.H."/>
            <person name="Dutcher S."/>
            <person name="Estelle M."/>
            <person name="Fawcett J.A."/>
            <person name="Gundlach H."/>
            <person name="Hanada K."/>
            <person name="Heyl A."/>
            <person name="Hicks K.A."/>
            <person name="Hugh J."/>
            <person name="Lohr M."/>
            <person name="Mayer K."/>
            <person name="Melkozernov A."/>
            <person name="Murata T."/>
            <person name="Nelson D."/>
            <person name="Pils B."/>
            <person name="Prigge M."/>
            <person name="Reiss B."/>
            <person name="Renner T."/>
            <person name="Rombauts S."/>
            <person name="Rushton P."/>
            <person name="Sanderfoot A."/>
            <person name="Schween G."/>
            <person name="Shiu S.-H."/>
            <person name="Stueber K."/>
            <person name="Theodoulou F.L."/>
            <person name="Tu H."/>
            <person name="Van de Peer Y."/>
            <person name="Verrier P.J."/>
            <person name="Waters E."/>
            <person name="Wood A."/>
            <person name="Yang L."/>
            <person name="Cove D."/>
            <person name="Cuming A."/>
            <person name="Hasebe M."/>
            <person name="Lucas S."/>
            <person name="Mishler D.B."/>
            <person name="Reski R."/>
            <person name="Grigoriev I."/>
            <person name="Quatrano R.S."/>
            <person name="Boore J.L."/>
        </authorList>
    </citation>
    <scope>NUCLEOTIDE SEQUENCE [LARGE SCALE GENOMIC DNA]</scope>
    <source>
        <strain evidence="2 3">cv. Gransden 2004</strain>
    </source>
</reference>
<proteinExistence type="predicted"/>
<accession>A0A2K1JPL0</accession>
<keyword evidence="3" id="KW-1185">Reference proteome</keyword>
<dbReference type="Gramene" id="Pp3c12_5600V3.1">
    <property type="protein sequence ID" value="Pp3c12_5600V3.1"/>
    <property type="gene ID" value="Pp3c12_5600"/>
</dbReference>
<dbReference type="AlphaFoldDB" id="A0A2K1JPL0"/>